<keyword evidence="7" id="KW-1185">Reference proteome</keyword>
<dbReference type="Pfam" id="PF01142">
    <property type="entry name" value="TruD"/>
    <property type="match status" value="2"/>
</dbReference>
<dbReference type="PANTHER" id="PTHR13326:SF21">
    <property type="entry name" value="PSEUDOURIDYLATE SYNTHASE PUS7L"/>
    <property type="match status" value="1"/>
</dbReference>
<evidence type="ECO:0000313" key="7">
    <source>
        <dbReference type="Proteomes" id="UP000078046"/>
    </source>
</evidence>
<dbReference type="PROSITE" id="PS50984">
    <property type="entry name" value="TRUD"/>
    <property type="match status" value="1"/>
</dbReference>
<evidence type="ECO:0000313" key="6">
    <source>
        <dbReference type="EMBL" id="OAF67529.1"/>
    </source>
</evidence>
<comment type="caution">
    <text evidence="6">The sequence shown here is derived from an EMBL/GenBank/DDBJ whole genome shotgun (WGS) entry which is preliminary data.</text>
</comment>
<protein>
    <recommendedName>
        <fullName evidence="8">TRUD domain-containing protein</fullName>
    </recommendedName>
</protein>
<dbReference type="InterPro" id="IPR020119">
    <property type="entry name" value="PsdUridine_synth_TruD_CS"/>
</dbReference>
<dbReference type="PIRSF" id="PIRSF037016">
    <property type="entry name" value="Pseudouridin_synth_euk_prd"/>
    <property type="match status" value="1"/>
</dbReference>
<evidence type="ECO:0000256" key="2">
    <source>
        <dbReference type="ARBA" id="ARBA00022694"/>
    </source>
</evidence>
<keyword evidence="3" id="KW-0413">Isomerase</keyword>
<sequence>MRHKYSELGISSKLGDVIGTGDIKTRCSDFVVNEIDLNGRVVKLENMNIEIIPEIVDLNFDDEIKSEIDKIDIKTSSTTIELKQGCTKEERRTIHRYIRNKFNEKLVSKFESDSQCQQIVVYKNKNNADRQRKETVGKFVLCTMLKMNNDTSTAISKLAFKLKINKNMIHAAGNKDKRAVTSQKISIKGKTIQQIYNITPLSFIKLGDYSYSNTSIQLGDLKGNRFQIFVSAISAIFTSRDHLSERLKIPCEPISNIWKDSKDSQKIVNILKRSKGLEYDLAVGLTKRPKTDKIGAINFIPRTTRQLYLHAYQSFVWNSAVSLRIHRNLKIILGDLVEDNGQILHVTKENMEKYTLFDLVLPLVGWDIKFPENESKMDIINILKKDLITLNNFKSDMVEYALNGNYRKVLARATNFTWKEIKYADDTCTVIQNMFDSEEPIIVGDSSKLGLLFSFNLLTSSYATMALKEIICQN</sequence>
<dbReference type="PROSITE" id="PS01268">
    <property type="entry name" value="UPF0024"/>
    <property type="match status" value="1"/>
</dbReference>
<feature type="domain" description="R3H" evidence="5">
    <location>
        <begin position="58"/>
        <end position="125"/>
    </location>
</feature>
<keyword evidence="2" id="KW-0819">tRNA processing</keyword>
<dbReference type="Proteomes" id="UP000078046">
    <property type="component" value="Unassembled WGS sequence"/>
</dbReference>
<reference evidence="6 7" key="1">
    <citation type="submission" date="2016-04" db="EMBL/GenBank/DDBJ databases">
        <title>The genome of Intoshia linei affirms orthonectids as highly simplified spiralians.</title>
        <authorList>
            <person name="Mikhailov K.V."/>
            <person name="Slusarev G.S."/>
            <person name="Nikitin M.A."/>
            <person name="Logacheva M.D."/>
            <person name="Penin A."/>
            <person name="Aleoshin V."/>
            <person name="Panchin Y.V."/>
        </authorList>
    </citation>
    <scope>NUCLEOTIDE SEQUENCE [LARGE SCALE GENOMIC DNA]</scope>
    <source>
        <strain evidence="6">Intl2013</strain>
        <tissue evidence="6">Whole animal</tissue>
    </source>
</reference>
<evidence type="ECO:0000259" key="4">
    <source>
        <dbReference type="PROSITE" id="PS50984"/>
    </source>
</evidence>
<evidence type="ECO:0000259" key="5">
    <source>
        <dbReference type="PROSITE" id="PS51061"/>
    </source>
</evidence>
<name>A0A177AZS9_9BILA</name>
<dbReference type="GO" id="GO:0008033">
    <property type="term" value="P:tRNA processing"/>
    <property type="evidence" value="ECO:0007669"/>
    <property type="project" value="UniProtKB-KW"/>
</dbReference>
<dbReference type="InterPro" id="IPR001656">
    <property type="entry name" value="PsdUridine_synth_TruD"/>
</dbReference>
<evidence type="ECO:0008006" key="8">
    <source>
        <dbReference type="Google" id="ProtNLM"/>
    </source>
</evidence>
<dbReference type="InterPro" id="IPR001374">
    <property type="entry name" value="R3H_dom"/>
</dbReference>
<dbReference type="GO" id="GO:0001522">
    <property type="term" value="P:pseudouridine synthesis"/>
    <property type="evidence" value="ECO:0007669"/>
    <property type="project" value="InterPro"/>
</dbReference>
<dbReference type="PANTHER" id="PTHR13326">
    <property type="entry name" value="TRNA PSEUDOURIDINE SYNTHASE D"/>
    <property type="match status" value="1"/>
</dbReference>
<gene>
    <name evidence="6" type="ORF">A3Q56_04723</name>
</gene>
<dbReference type="InterPro" id="IPR011760">
    <property type="entry name" value="PsdUridine_synth_TruD_insert"/>
</dbReference>
<proteinExistence type="inferred from homology"/>
<evidence type="ECO:0000256" key="1">
    <source>
        <dbReference type="ARBA" id="ARBA00007953"/>
    </source>
</evidence>
<dbReference type="OrthoDB" id="447290at2759"/>
<dbReference type="Gene3D" id="3.30.2350.20">
    <property type="entry name" value="TruD, catalytic domain"/>
    <property type="match status" value="1"/>
</dbReference>
<accession>A0A177AZS9</accession>
<dbReference type="AlphaFoldDB" id="A0A177AZS9"/>
<feature type="domain" description="TRUD" evidence="4">
    <location>
        <begin position="257"/>
        <end position="412"/>
    </location>
</feature>
<dbReference type="GO" id="GO:0003723">
    <property type="term" value="F:RNA binding"/>
    <property type="evidence" value="ECO:0007669"/>
    <property type="project" value="InterPro"/>
</dbReference>
<evidence type="ECO:0000256" key="3">
    <source>
        <dbReference type="ARBA" id="ARBA00023235"/>
    </source>
</evidence>
<dbReference type="GO" id="GO:0005634">
    <property type="term" value="C:nucleus"/>
    <property type="evidence" value="ECO:0007669"/>
    <property type="project" value="TreeGrafter"/>
</dbReference>
<comment type="similarity">
    <text evidence="1">Belongs to the pseudouridine synthase TruD family.</text>
</comment>
<dbReference type="InterPro" id="IPR020103">
    <property type="entry name" value="PsdUridine_synth_cat_dom_sf"/>
</dbReference>
<dbReference type="GO" id="GO:0009982">
    <property type="term" value="F:pseudouridine synthase activity"/>
    <property type="evidence" value="ECO:0007669"/>
    <property type="project" value="InterPro"/>
</dbReference>
<organism evidence="6 7">
    <name type="scientific">Intoshia linei</name>
    <dbReference type="NCBI Taxonomy" id="1819745"/>
    <lineage>
        <taxon>Eukaryota</taxon>
        <taxon>Metazoa</taxon>
        <taxon>Spiralia</taxon>
        <taxon>Lophotrochozoa</taxon>
        <taxon>Mesozoa</taxon>
        <taxon>Orthonectida</taxon>
        <taxon>Rhopaluridae</taxon>
        <taxon>Intoshia</taxon>
    </lineage>
</organism>
<dbReference type="PROSITE" id="PS51061">
    <property type="entry name" value="R3H"/>
    <property type="match status" value="1"/>
</dbReference>
<dbReference type="InterPro" id="IPR042214">
    <property type="entry name" value="TruD_catalytic"/>
</dbReference>
<dbReference type="EMBL" id="LWCA01000638">
    <property type="protein sequence ID" value="OAF67529.1"/>
    <property type="molecule type" value="Genomic_DNA"/>
</dbReference>
<dbReference type="SUPFAM" id="SSF55120">
    <property type="entry name" value="Pseudouridine synthase"/>
    <property type="match status" value="1"/>
</dbReference>